<evidence type="ECO:0000256" key="2">
    <source>
        <dbReference type="ARBA" id="ARBA00022723"/>
    </source>
</evidence>
<keyword evidence="1" id="KW-0949">S-adenosyl-L-methionine</keyword>
<evidence type="ECO:0000313" key="8">
    <source>
        <dbReference type="Proteomes" id="UP001356095"/>
    </source>
</evidence>
<evidence type="ECO:0000259" key="6">
    <source>
        <dbReference type="PROSITE" id="PS51918"/>
    </source>
</evidence>
<dbReference type="Pfam" id="PF04055">
    <property type="entry name" value="Radical_SAM"/>
    <property type="match status" value="1"/>
</dbReference>
<dbReference type="PANTHER" id="PTHR11228">
    <property type="entry name" value="RADICAL SAM DOMAIN PROTEIN"/>
    <property type="match status" value="1"/>
</dbReference>
<comment type="caution">
    <text evidence="7">The sequence shown here is derived from an EMBL/GenBank/DDBJ whole genome shotgun (WGS) entry which is preliminary data.</text>
</comment>
<feature type="region of interest" description="Disordered" evidence="5">
    <location>
        <begin position="254"/>
        <end position="291"/>
    </location>
</feature>
<feature type="domain" description="Radical SAM core" evidence="6">
    <location>
        <begin position="9"/>
        <end position="222"/>
    </location>
</feature>
<organism evidence="7 8">
    <name type="scientific">Nocardiopsis codii</name>
    <dbReference type="NCBI Taxonomy" id="3065942"/>
    <lineage>
        <taxon>Bacteria</taxon>
        <taxon>Bacillati</taxon>
        <taxon>Actinomycetota</taxon>
        <taxon>Actinomycetes</taxon>
        <taxon>Streptosporangiales</taxon>
        <taxon>Nocardiopsidaceae</taxon>
        <taxon>Nocardiopsis</taxon>
    </lineage>
</organism>
<dbReference type="CDD" id="cd21109">
    <property type="entry name" value="SPASM"/>
    <property type="match status" value="1"/>
</dbReference>
<keyword evidence="8" id="KW-1185">Reference proteome</keyword>
<keyword evidence="4" id="KW-0411">Iron-sulfur</keyword>
<name>A0ABU7KGK2_9ACTN</name>
<dbReference type="SFLD" id="SFLDF00365">
    <property type="entry name" value="thuricin_CD_(TrnCD-like)"/>
    <property type="match status" value="1"/>
</dbReference>
<dbReference type="SFLD" id="SFLDG01386">
    <property type="entry name" value="main_SPASM_domain-containing"/>
    <property type="match status" value="1"/>
</dbReference>
<protein>
    <submittedName>
        <fullName evidence="7">Radical SAM protein</fullName>
    </submittedName>
</protein>
<dbReference type="SFLD" id="SFLDG01216">
    <property type="entry name" value="thioether_bond_formation_requi"/>
    <property type="match status" value="1"/>
</dbReference>
<dbReference type="Proteomes" id="UP001356095">
    <property type="component" value="Unassembled WGS sequence"/>
</dbReference>
<dbReference type="Pfam" id="PF13186">
    <property type="entry name" value="SPASM"/>
    <property type="match status" value="1"/>
</dbReference>
<dbReference type="SFLD" id="SFLDG01067">
    <property type="entry name" value="SPASM/twitch_domain_containing"/>
    <property type="match status" value="1"/>
</dbReference>
<dbReference type="SFLD" id="SFLDS00029">
    <property type="entry name" value="Radical_SAM"/>
    <property type="match status" value="1"/>
</dbReference>
<dbReference type="InterPro" id="IPR023885">
    <property type="entry name" value="4Fe4S-binding_SPASM_dom"/>
</dbReference>
<dbReference type="InterPro" id="IPR013785">
    <property type="entry name" value="Aldolase_TIM"/>
</dbReference>
<accession>A0ABU7KGK2</accession>
<gene>
    <name evidence="7" type="ORF">Q8791_29350</name>
</gene>
<sequence>MTITPERPITAPGMIWLDLTRACQLECAHCYNASGPDGDHGTMTRTDWLRTVDQAADTGVRHVQLIGGEPTLHPDALEIAEHALGRGLNVETYSNLVHVSPAWWALLQSPGMSLATSYYSHDPARHNAMTGRPASHRHTRRNLVKALTLGIPTRVGIITTDGEGVEETRDELEALGVTRIGVDHVRPYGRGASGQEPDCSGLCGACGDNRAAVSPDGSVSPCVFTTWMGAGNVHTEELVDILTGPDMAQARRQITAARKDDDPPPPNPIVTCEPDNWCTPGGPGSKCDPRH</sequence>
<evidence type="ECO:0000256" key="1">
    <source>
        <dbReference type="ARBA" id="ARBA00022691"/>
    </source>
</evidence>
<evidence type="ECO:0000256" key="4">
    <source>
        <dbReference type="ARBA" id="ARBA00023014"/>
    </source>
</evidence>
<keyword evidence="3" id="KW-0408">Iron</keyword>
<evidence type="ECO:0000256" key="3">
    <source>
        <dbReference type="ARBA" id="ARBA00023004"/>
    </source>
</evidence>
<dbReference type="PANTHER" id="PTHR11228:SF7">
    <property type="entry name" value="PQQA PEPTIDE CYCLASE"/>
    <property type="match status" value="1"/>
</dbReference>
<keyword evidence="2" id="KW-0479">Metal-binding</keyword>
<dbReference type="Gene3D" id="3.20.20.70">
    <property type="entry name" value="Aldolase class I"/>
    <property type="match status" value="1"/>
</dbReference>
<dbReference type="RefSeq" id="WP_330095098.1">
    <property type="nucleotide sequence ID" value="NZ_JAUZMY010000047.1"/>
</dbReference>
<dbReference type="InterPro" id="IPR007197">
    <property type="entry name" value="rSAM"/>
</dbReference>
<dbReference type="PROSITE" id="PS51918">
    <property type="entry name" value="RADICAL_SAM"/>
    <property type="match status" value="1"/>
</dbReference>
<evidence type="ECO:0000313" key="7">
    <source>
        <dbReference type="EMBL" id="MEE2041338.1"/>
    </source>
</evidence>
<dbReference type="InterPro" id="IPR058240">
    <property type="entry name" value="rSAM_sf"/>
</dbReference>
<reference evidence="7 8" key="1">
    <citation type="submission" date="2023-08" db="EMBL/GenBank/DDBJ databases">
        <authorList>
            <person name="Girao M."/>
            <person name="Carvalho M.F."/>
        </authorList>
    </citation>
    <scope>NUCLEOTIDE SEQUENCE [LARGE SCALE GENOMIC DNA]</scope>
    <source>
        <strain evidence="7 8">CT-R113</strain>
    </source>
</reference>
<dbReference type="SUPFAM" id="SSF102114">
    <property type="entry name" value="Radical SAM enzymes"/>
    <property type="match status" value="1"/>
</dbReference>
<evidence type="ECO:0000256" key="5">
    <source>
        <dbReference type="SAM" id="MobiDB-lite"/>
    </source>
</evidence>
<dbReference type="CDD" id="cd01335">
    <property type="entry name" value="Radical_SAM"/>
    <property type="match status" value="1"/>
</dbReference>
<proteinExistence type="predicted"/>
<dbReference type="InterPro" id="IPR050377">
    <property type="entry name" value="Radical_SAM_PqqE_MftC-like"/>
</dbReference>
<dbReference type="EMBL" id="JAUZMY010000047">
    <property type="protein sequence ID" value="MEE2041338.1"/>
    <property type="molecule type" value="Genomic_DNA"/>
</dbReference>